<proteinExistence type="predicted"/>
<dbReference type="AlphaFoldDB" id="A0A5M6CTK1"/>
<evidence type="ECO:0000256" key="3">
    <source>
        <dbReference type="ARBA" id="ARBA00022692"/>
    </source>
</evidence>
<evidence type="ECO:0000256" key="7">
    <source>
        <dbReference type="SAM" id="Phobius"/>
    </source>
</evidence>
<evidence type="ECO:0000256" key="2">
    <source>
        <dbReference type="ARBA" id="ARBA00022475"/>
    </source>
</evidence>
<evidence type="ECO:0000256" key="6">
    <source>
        <dbReference type="SAM" id="Coils"/>
    </source>
</evidence>
<dbReference type="InterPro" id="IPR003856">
    <property type="entry name" value="LPS_length_determ_N"/>
</dbReference>
<feature type="coiled-coil region" evidence="6">
    <location>
        <begin position="232"/>
        <end position="259"/>
    </location>
</feature>
<name>A0A5M6CTK1_9BACT</name>
<dbReference type="PANTHER" id="PTHR32309:SF13">
    <property type="entry name" value="FERRIC ENTEROBACTIN TRANSPORT PROTEIN FEPE"/>
    <property type="match status" value="1"/>
</dbReference>
<organism evidence="9 10">
    <name type="scientific">Taibaiella lutea</name>
    <dbReference type="NCBI Taxonomy" id="2608001"/>
    <lineage>
        <taxon>Bacteria</taxon>
        <taxon>Pseudomonadati</taxon>
        <taxon>Bacteroidota</taxon>
        <taxon>Chitinophagia</taxon>
        <taxon>Chitinophagales</taxon>
        <taxon>Chitinophagaceae</taxon>
        <taxon>Taibaiella</taxon>
    </lineage>
</organism>
<keyword evidence="2" id="KW-1003">Cell membrane</keyword>
<feature type="transmembrane region" description="Helical" evidence="7">
    <location>
        <begin position="285"/>
        <end position="309"/>
    </location>
</feature>
<comment type="caution">
    <text evidence="9">The sequence shown here is derived from an EMBL/GenBank/DDBJ whole genome shotgun (WGS) entry which is preliminary data.</text>
</comment>
<keyword evidence="10" id="KW-1185">Reference proteome</keyword>
<accession>A0A5M6CTK1</accession>
<evidence type="ECO:0000259" key="8">
    <source>
        <dbReference type="Pfam" id="PF02706"/>
    </source>
</evidence>
<keyword evidence="5 7" id="KW-0472">Membrane</keyword>
<dbReference type="EMBL" id="VWSH01000001">
    <property type="protein sequence ID" value="KAA5536499.1"/>
    <property type="molecule type" value="Genomic_DNA"/>
</dbReference>
<protein>
    <recommendedName>
        <fullName evidence="8">Polysaccharide chain length determinant N-terminal domain-containing protein</fullName>
    </recommendedName>
</protein>
<evidence type="ECO:0000313" key="9">
    <source>
        <dbReference type="EMBL" id="KAA5536499.1"/>
    </source>
</evidence>
<dbReference type="RefSeq" id="WP_150031076.1">
    <property type="nucleotide sequence ID" value="NZ_VWSH01000001.1"/>
</dbReference>
<dbReference type="Proteomes" id="UP000323632">
    <property type="component" value="Unassembled WGS sequence"/>
</dbReference>
<dbReference type="PANTHER" id="PTHR32309">
    <property type="entry name" value="TYROSINE-PROTEIN KINASE"/>
    <property type="match status" value="1"/>
</dbReference>
<evidence type="ECO:0000256" key="1">
    <source>
        <dbReference type="ARBA" id="ARBA00004651"/>
    </source>
</evidence>
<dbReference type="Pfam" id="PF02706">
    <property type="entry name" value="Wzz"/>
    <property type="match status" value="1"/>
</dbReference>
<comment type="subcellular location">
    <subcellularLocation>
        <location evidence="1">Cell membrane</location>
        <topology evidence="1">Multi-pass membrane protein</topology>
    </subcellularLocation>
</comment>
<keyword evidence="6" id="KW-0175">Coiled coil</keyword>
<feature type="domain" description="Polysaccharide chain length determinant N-terminal" evidence="8">
    <location>
        <begin position="5"/>
        <end position="94"/>
    </location>
</feature>
<gene>
    <name evidence="9" type="ORF">F0919_02190</name>
</gene>
<evidence type="ECO:0000313" key="10">
    <source>
        <dbReference type="Proteomes" id="UP000323632"/>
    </source>
</evidence>
<sequence>MNDQSFDLIGIFKQIFKKKVFVISITLAALIISIVFCSLQPKGYTSRSVFIVKNPLLIDRNFVFRNSNFENKEFFAIADDVDHVKTIAKSDAILWYLIDSFNLRKAYNMEDDGKIIEEVRGNFKAVMEDTKNIEIFYTDPDPERAAKVTNAARQFLETTFLNYFLLTNKDVTEALNDKAIAIRDSINVLDDSIQIARTAIGNYTQLLPTRGETINSGNNAINPSSASSLERLQELVIRKDKLANDVANYESLMNEYQVMANGKIRLFYVIQEARPNFGATHPKTLIIVGASTIAAFFFACVLVLLGGFYQFVMQHKKEKTE</sequence>
<evidence type="ECO:0000256" key="5">
    <source>
        <dbReference type="ARBA" id="ARBA00023136"/>
    </source>
</evidence>
<dbReference type="GO" id="GO:0005886">
    <property type="term" value="C:plasma membrane"/>
    <property type="evidence" value="ECO:0007669"/>
    <property type="project" value="UniProtKB-SubCell"/>
</dbReference>
<evidence type="ECO:0000256" key="4">
    <source>
        <dbReference type="ARBA" id="ARBA00022989"/>
    </source>
</evidence>
<reference evidence="9 10" key="1">
    <citation type="submission" date="2019-09" db="EMBL/GenBank/DDBJ databases">
        <title>Genome sequence and assembly of Taibaiella sp.</title>
        <authorList>
            <person name="Chhetri G."/>
        </authorList>
    </citation>
    <scope>NUCLEOTIDE SEQUENCE [LARGE SCALE GENOMIC DNA]</scope>
    <source>
        <strain evidence="9 10">KVB11</strain>
    </source>
</reference>
<keyword evidence="3 7" id="KW-0812">Transmembrane</keyword>
<feature type="transmembrane region" description="Helical" evidence="7">
    <location>
        <begin position="20"/>
        <end position="41"/>
    </location>
</feature>
<keyword evidence="4 7" id="KW-1133">Transmembrane helix</keyword>
<dbReference type="GO" id="GO:0004713">
    <property type="term" value="F:protein tyrosine kinase activity"/>
    <property type="evidence" value="ECO:0007669"/>
    <property type="project" value="TreeGrafter"/>
</dbReference>
<dbReference type="InterPro" id="IPR050445">
    <property type="entry name" value="Bact_polysacc_biosynth/exp"/>
</dbReference>